<evidence type="ECO:0000256" key="8">
    <source>
        <dbReference type="HAMAP-Rule" id="MF_00500"/>
    </source>
</evidence>
<comment type="function">
    <text evidence="1 8">Binds directly to 16S ribosomal RNA.</text>
</comment>
<keyword evidence="9" id="KW-0175">Coiled coil</keyword>
<name>A0A2M9C1F8_9FLAO</name>
<sequence length="91" mass="10517">MHSHLNDMANHKSALKRIRQNEARKLRNRYYHKTARTAMKVLRNEEDKAAAAEQLPKVISLLDKLAKKNIIHKNKAANLKSKLTKHVNKLA</sequence>
<evidence type="ECO:0000256" key="2">
    <source>
        <dbReference type="ARBA" id="ARBA00007634"/>
    </source>
</evidence>
<dbReference type="GO" id="GO:0005829">
    <property type="term" value="C:cytosol"/>
    <property type="evidence" value="ECO:0007669"/>
    <property type="project" value="TreeGrafter"/>
</dbReference>
<evidence type="ECO:0000256" key="6">
    <source>
        <dbReference type="ARBA" id="ARBA00023274"/>
    </source>
</evidence>
<comment type="similarity">
    <text evidence="2 8">Belongs to the bacterial ribosomal protein bS20 family.</text>
</comment>
<dbReference type="NCBIfam" id="TIGR00029">
    <property type="entry name" value="S20"/>
    <property type="match status" value="1"/>
</dbReference>
<feature type="coiled-coil region" evidence="9">
    <location>
        <begin position="35"/>
        <end position="82"/>
    </location>
</feature>
<evidence type="ECO:0000313" key="10">
    <source>
        <dbReference type="EMBL" id="PJJ64200.1"/>
    </source>
</evidence>
<evidence type="ECO:0000256" key="1">
    <source>
        <dbReference type="ARBA" id="ARBA00003134"/>
    </source>
</evidence>
<keyword evidence="11" id="KW-1185">Reference proteome</keyword>
<dbReference type="GO" id="GO:0070181">
    <property type="term" value="F:small ribosomal subunit rRNA binding"/>
    <property type="evidence" value="ECO:0007669"/>
    <property type="project" value="TreeGrafter"/>
</dbReference>
<evidence type="ECO:0000313" key="11">
    <source>
        <dbReference type="Proteomes" id="UP000228740"/>
    </source>
</evidence>
<dbReference type="EMBL" id="PGFD01000002">
    <property type="protein sequence ID" value="PJJ64200.1"/>
    <property type="molecule type" value="Genomic_DNA"/>
</dbReference>
<dbReference type="Pfam" id="PF01649">
    <property type="entry name" value="Ribosomal_S20p"/>
    <property type="match status" value="1"/>
</dbReference>
<evidence type="ECO:0000256" key="7">
    <source>
        <dbReference type="ARBA" id="ARBA00035136"/>
    </source>
</evidence>
<gene>
    <name evidence="8" type="primary">rpsT</name>
    <name evidence="10" type="ORF">CLV73_2556</name>
</gene>
<keyword evidence="5 8" id="KW-0689">Ribosomal protein</keyword>
<dbReference type="InterPro" id="IPR036510">
    <property type="entry name" value="Ribosomal_bS20_sf"/>
</dbReference>
<keyword evidence="3 8" id="KW-0699">rRNA-binding</keyword>
<dbReference type="HAMAP" id="MF_00500">
    <property type="entry name" value="Ribosomal_bS20"/>
    <property type="match status" value="1"/>
</dbReference>
<protein>
    <recommendedName>
        <fullName evidence="7 8">Small ribosomal subunit protein bS20</fullName>
    </recommendedName>
</protein>
<dbReference type="InterPro" id="IPR002583">
    <property type="entry name" value="Ribosomal_bS20"/>
</dbReference>
<evidence type="ECO:0000256" key="4">
    <source>
        <dbReference type="ARBA" id="ARBA00022884"/>
    </source>
</evidence>
<dbReference type="PANTHER" id="PTHR33398">
    <property type="entry name" value="30S RIBOSOMAL PROTEIN S20"/>
    <property type="match status" value="1"/>
</dbReference>
<comment type="caution">
    <text evidence="10">The sequence shown here is derived from an EMBL/GenBank/DDBJ whole genome shotgun (WGS) entry which is preliminary data.</text>
</comment>
<evidence type="ECO:0000256" key="5">
    <source>
        <dbReference type="ARBA" id="ARBA00022980"/>
    </source>
</evidence>
<dbReference type="Gene3D" id="1.20.58.110">
    <property type="entry name" value="Ribosomal protein S20"/>
    <property type="match status" value="1"/>
</dbReference>
<evidence type="ECO:0000256" key="9">
    <source>
        <dbReference type="SAM" id="Coils"/>
    </source>
</evidence>
<keyword evidence="6 8" id="KW-0687">Ribonucleoprotein</keyword>
<organism evidence="10 11">
    <name type="scientific">Chryseobacterium geocarposphaerae</name>
    <dbReference type="NCBI Taxonomy" id="1416776"/>
    <lineage>
        <taxon>Bacteria</taxon>
        <taxon>Pseudomonadati</taxon>
        <taxon>Bacteroidota</taxon>
        <taxon>Flavobacteriia</taxon>
        <taxon>Flavobacteriales</taxon>
        <taxon>Weeksellaceae</taxon>
        <taxon>Chryseobacterium group</taxon>
        <taxon>Chryseobacterium</taxon>
    </lineage>
</organism>
<dbReference type="PANTHER" id="PTHR33398:SF1">
    <property type="entry name" value="SMALL RIBOSOMAL SUBUNIT PROTEIN BS20C"/>
    <property type="match status" value="1"/>
</dbReference>
<keyword evidence="4 8" id="KW-0694">RNA-binding</keyword>
<reference evidence="10 11" key="1">
    <citation type="submission" date="2017-11" db="EMBL/GenBank/DDBJ databases">
        <title>Genomic Encyclopedia of Archaeal and Bacterial Type Strains, Phase II (KMG-II): From Individual Species to Whole Genera.</title>
        <authorList>
            <person name="Goeker M."/>
        </authorList>
    </citation>
    <scope>NUCLEOTIDE SEQUENCE [LARGE SCALE GENOMIC DNA]</scope>
    <source>
        <strain evidence="10 11">DSM 27617</strain>
    </source>
</reference>
<proteinExistence type="inferred from homology"/>
<dbReference type="AlphaFoldDB" id="A0A2M9C1F8"/>
<dbReference type="Proteomes" id="UP000228740">
    <property type="component" value="Unassembled WGS sequence"/>
</dbReference>
<dbReference type="SUPFAM" id="SSF46992">
    <property type="entry name" value="Ribosomal protein S20"/>
    <property type="match status" value="1"/>
</dbReference>
<dbReference type="GO" id="GO:0015935">
    <property type="term" value="C:small ribosomal subunit"/>
    <property type="evidence" value="ECO:0007669"/>
    <property type="project" value="TreeGrafter"/>
</dbReference>
<evidence type="ECO:0000256" key="3">
    <source>
        <dbReference type="ARBA" id="ARBA00022730"/>
    </source>
</evidence>
<dbReference type="GO" id="GO:0003735">
    <property type="term" value="F:structural constituent of ribosome"/>
    <property type="evidence" value="ECO:0007669"/>
    <property type="project" value="InterPro"/>
</dbReference>
<dbReference type="GO" id="GO:0006412">
    <property type="term" value="P:translation"/>
    <property type="evidence" value="ECO:0007669"/>
    <property type="project" value="UniProtKB-UniRule"/>
</dbReference>
<accession>A0A2M9C1F8</accession>